<feature type="chain" id="PRO_5015535777" description="WG repeat protein" evidence="1">
    <location>
        <begin position="20"/>
        <end position="379"/>
    </location>
</feature>
<dbReference type="EMBL" id="PTJE01000001">
    <property type="protein sequence ID" value="PPK96431.1"/>
    <property type="molecule type" value="Genomic_DNA"/>
</dbReference>
<sequence>MKRCLFLLFSLLIISHGNAQEFDKLIDHFKYNSFGWGRKVTDSINSSFLYRLNDHSVSISKNPIKITVDSLVILNPNVKQDFEDWEDRYINFPRSTSVIYDGNIISLFDDGRFVCHHLDGYQRNNILEESLNKKKIKYHWIIDNELYGIPQSFLSNGVYKWSGDKWKRSRVKIPVKDKSILFTDEHFIVYRLCNGEFGGTIYFYDRKTNETYFTKSNCAHTIEKKDKQYHVVANLGHMMGMSEIKTISDPTMLDKATQKDLKIDHGSLGYKAKSTAYEKQLDIFGIQLFSKFDIDNRELFLAHLDERTFLAEFIENDIKVVHPLFNNDKYTHDPITRKYGEYTLISMDFYGIGLEREVSLLVIKDNKITLLDWNESHNK</sequence>
<evidence type="ECO:0000256" key="1">
    <source>
        <dbReference type="SAM" id="SignalP"/>
    </source>
</evidence>
<keyword evidence="1" id="KW-0732">Signal</keyword>
<gene>
    <name evidence="2" type="ORF">LY01_00251</name>
</gene>
<evidence type="ECO:0000313" key="3">
    <source>
        <dbReference type="Proteomes" id="UP000239002"/>
    </source>
</evidence>
<proteinExistence type="predicted"/>
<dbReference type="AlphaFoldDB" id="A0A2S6IQI9"/>
<dbReference type="Proteomes" id="UP000239002">
    <property type="component" value="Unassembled WGS sequence"/>
</dbReference>
<accession>A0A2S6IQI9</accession>
<dbReference type="RefSeq" id="WP_104513994.1">
    <property type="nucleotide sequence ID" value="NZ_MQVW01000022.1"/>
</dbReference>
<evidence type="ECO:0000313" key="2">
    <source>
        <dbReference type="EMBL" id="PPK96431.1"/>
    </source>
</evidence>
<protein>
    <recommendedName>
        <fullName evidence="4">WG repeat protein</fullName>
    </recommendedName>
</protein>
<dbReference type="OrthoDB" id="1490226at2"/>
<comment type="caution">
    <text evidence="2">The sequence shown here is derived from an EMBL/GenBank/DDBJ whole genome shotgun (WGS) entry which is preliminary data.</text>
</comment>
<keyword evidence="3" id="KW-1185">Reference proteome</keyword>
<evidence type="ECO:0008006" key="4">
    <source>
        <dbReference type="Google" id="ProtNLM"/>
    </source>
</evidence>
<organism evidence="2 3">
    <name type="scientific">Nonlabens xylanidelens</name>
    <dbReference type="NCBI Taxonomy" id="191564"/>
    <lineage>
        <taxon>Bacteria</taxon>
        <taxon>Pseudomonadati</taxon>
        <taxon>Bacteroidota</taxon>
        <taxon>Flavobacteriia</taxon>
        <taxon>Flavobacteriales</taxon>
        <taxon>Flavobacteriaceae</taxon>
        <taxon>Nonlabens</taxon>
    </lineage>
</organism>
<feature type="signal peptide" evidence="1">
    <location>
        <begin position="1"/>
        <end position="19"/>
    </location>
</feature>
<reference evidence="2 3" key="1">
    <citation type="submission" date="2018-02" db="EMBL/GenBank/DDBJ databases">
        <title>Genomic Encyclopedia of Archaeal and Bacterial Type Strains, Phase II (KMG-II): from individual species to whole genera.</title>
        <authorList>
            <person name="Goeker M."/>
        </authorList>
    </citation>
    <scope>NUCLEOTIDE SEQUENCE [LARGE SCALE GENOMIC DNA]</scope>
    <source>
        <strain evidence="2 3">DSM 16809</strain>
    </source>
</reference>
<name>A0A2S6IQI9_9FLAO</name>